<evidence type="ECO:0000313" key="1">
    <source>
        <dbReference type="EMBL" id="MPN05034.1"/>
    </source>
</evidence>
<dbReference type="EMBL" id="VSSQ01050939">
    <property type="protein sequence ID" value="MPN05034.1"/>
    <property type="molecule type" value="Genomic_DNA"/>
</dbReference>
<sequence length="83" mass="10233">MKGDILTVEGKRSRLFSLFDQCLQFFVMFVKRQEIHLMQILDQHLRLEHFSQREKVQNVLHRQRFDQCLFAWIHQHQVLILKQ</sequence>
<reference evidence="1" key="1">
    <citation type="submission" date="2019-08" db="EMBL/GenBank/DDBJ databases">
        <authorList>
            <person name="Kucharzyk K."/>
            <person name="Murdoch R.W."/>
            <person name="Higgins S."/>
            <person name="Loffler F."/>
        </authorList>
    </citation>
    <scope>NUCLEOTIDE SEQUENCE</scope>
</reference>
<gene>
    <name evidence="1" type="ORF">SDC9_152283</name>
</gene>
<comment type="caution">
    <text evidence="1">The sequence shown here is derived from an EMBL/GenBank/DDBJ whole genome shotgun (WGS) entry which is preliminary data.</text>
</comment>
<protein>
    <submittedName>
        <fullName evidence="1">Uncharacterized protein</fullName>
    </submittedName>
</protein>
<proteinExistence type="predicted"/>
<name>A0A645EX61_9ZZZZ</name>
<accession>A0A645EX61</accession>
<dbReference type="AlphaFoldDB" id="A0A645EX61"/>
<organism evidence="1">
    <name type="scientific">bioreactor metagenome</name>
    <dbReference type="NCBI Taxonomy" id="1076179"/>
    <lineage>
        <taxon>unclassified sequences</taxon>
        <taxon>metagenomes</taxon>
        <taxon>ecological metagenomes</taxon>
    </lineage>
</organism>